<name>A0A2B4RQ92_STYPI</name>
<accession>A0A2B4RQ92</accession>
<keyword evidence="8" id="KW-1185">Reference proteome</keyword>
<dbReference type="GO" id="GO:0003676">
    <property type="term" value="F:nucleic acid binding"/>
    <property type="evidence" value="ECO:0007669"/>
    <property type="project" value="InterPro"/>
</dbReference>
<keyword evidence="3" id="KW-0862">Zinc</keyword>
<sequence>MSSNRRVSVPAIGLRRSPRRRTKTPSLNELSKKYKISPRGKRRLEFQHEKHQEPLKGCTFYLDLENYRKAGSLKARIKELGGAVEEFLSKDISCVVTNKKDADSHCSPRSNSTPSPILSIPSPFPGNTKSSSAKGSAIPSPLSADSCGTEQNGPTSTKHNMRGKALAAHAAITYKCGTSNVTANARNWGLQIVSLEKMLEKLEQYGSILKKPTSKALVTGRVAKQGVKPKVRKLHSPFIKVEDHSRAYKPLVHELKDWPKIYFDGSSGSGPFDPPKRDVEHKHDCREPARAKRKSVHEDKNKKKGFCECCCLHYKDLDMHLHSDRHQAFARDSSNYKSLDELIKRGPSLQEFLEKVLLKHQQKKKEMKEENRTEIPGSQKSVADRAEEKTPSKQNNQEVIPVYQTPPDQGLMENEGYQTPTNPFPERPACCTPTTTSSPGRKYTDYDTPRRTSRQRTGKGSLKFKEAEVRELRSSPGHSGSKTSSLKAGAAALTAEYVRVKRINSEKTSLKAATERVPNTRLRSSSFRSTATCSKRDKCASSPSPREDLVRDDSTRRQRISPVQNVENNDADEETRNCEQGSSGENSCKENQQPKSSVFHSNMASYDKDSVVQTKLRPRRLQSDGNEVDEVKCKAGSLSESGLELQNKSPERTHLRQDREENFCETFILKKDSFKSTEQTVDEQPRNNIVVESLENKHRVQRLVTHASNLQQDSPPNTSGESLKPKNTRSARKGKLSDCCDENGLIVESHEELTQDKEPAVEIESPRNTQDTIFVEQNHSELHHVNKDSAIIRETSMQNIQMTSLETKVLQESEQDIEIERIKRSYLGSATMENHQKSCHNEKDHTSAHEEMPTKHFYERDNVVKSCEASVLKKSGQNIEMESAKRPCLRSATRGNHGDEKPDVEHLPETIQNNTQMESPKMSCLRSPSKGDNMQPKSTGSSQTREDKKEGKTEKGKRSSDKTLTKKPKKNGKMLTDQQENTEIAKANTDSDVTCTRSRVKSAPAATTHSSPSSDSLRPAADVKLVRNSYVDSEPQRKLLISKNEVREITEEIEVNQSSKRSFRDLKDPSNVVVKLSDCKKSCVDRKRPLLDVDSSYSDTESIQMSNGQTSSKETPAEDVFSDNDENDLSSTPTLDHCSSPASSDKSGFSDESSARSRGFIFRRHAEQDECDSKLCYRTRSKYKIPDNPMSYRHRKRRTVSTDYTSVKSKSRSFKQRSHSVQSHQTRTPKKKVKKEEKEQMKNPETRPCRGEAFQMKDLSFEADLSATSSGPRRGSTHACGVLTAVRNLQKLAVDSVDEIIDPFLSSDTIVSLEDVSVTAVRGSPACMESAKNCVTGKYSGIQLFEGSPRIKKDFHSAAFAVKHSEKRSSVTLLFESDDEDEEFNGFDVPQFFGSFSSEGECEGLSYRINSIVESINYGTDEATVTDSQKNVTVEEVKTSDEDAEVEEYIGREEEPSIKKIGARKGAFDGDVEIKQNEAARVLEERRSTTPVDILGSNVLDPRPSAVKTSVVDIISKEGTDDFDENDDVFNAVAGSTDGEDDDDDAAVSSPFNISSWTRKLNFENFRAEVSEQVEDYVSSSTYSNWRRKRKYEDPQPELGRPTKRRKSDEGAEVDCSSECSKAVTPVKTGALYTLYETIEERVKLRRIMELSLKEYENSQTVREQNDHNVQSSAKEMDGQKFPPLKPLKGNSTIRTSPSVRPINTSSSSFPSPLAGPSRKSRRATWTSDVNAFASPPSATSGFKGRQVRCSTPMSASTPSQRTLKEKSGEKFPPLKPLKGVYRIGTSPRASPINSSQSSNPSLLPVPSRKSRRATWIYDANAFASPSPVSAITPSRRTLRSRRHQKGTEDSIPQISRQGRDVFAFDE</sequence>
<feature type="compositionally biased region" description="Polar residues" evidence="5">
    <location>
        <begin position="1827"/>
        <end position="1836"/>
    </location>
</feature>
<feature type="compositionally biased region" description="Low complexity" evidence="5">
    <location>
        <begin position="110"/>
        <end position="121"/>
    </location>
</feature>
<dbReference type="GO" id="GO:0008270">
    <property type="term" value="F:zinc ion binding"/>
    <property type="evidence" value="ECO:0007669"/>
    <property type="project" value="UniProtKB-KW"/>
</dbReference>
<feature type="region of interest" description="Disordered" evidence="5">
    <location>
        <begin position="269"/>
        <end position="298"/>
    </location>
</feature>
<dbReference type="GO" id="GO:0010571">
    <property type="term" value="P:positive regulation of nuclear cell cycle DNA replication"/>
    <property type="evidence" value="ECO:0007669"/>
    <property type="project" value="TreeGrafter"/>
</dbReference>
<evidence type="ECO:0000313" key="8">
    <source>
        <dbReference type="Proteomes" id="UP000225706"/>
    </source>
</evidence>
<feature type="region of interest" description="Disordered" evidence="5">
    <location>
        <begin position="1589"/>
        <end position="1617"/>
    </location>
</feature>
<reference evidence="8" key="1">
    <citation type="journal article" date="2017" name="bioRxiv">
        <title>Comparative analysis of the genomes of Stylophora pistillata and Acropora digitifera provides evidence for extensive differences between species of corals.</title>
        <authorList>
            <person name="Voolstra C.R."/>
            <person name="Li Y."/>
            <person name="Liew Y.J."/>
            <person name="Baumgarten S."/>
            <person name="Zoccola D."/>
            <person name="Flot J.-F."/>
            <person name="Tambutte S."/>
            <person name="Allemand D."/>
            <person name="Aranda M."/>
        </authorList>
    </citation>
    <scope>NUCLEOTIDE SEQUENCE [LARGE SCALE GENOMIC DNA]</scope>
</reference>
<protein>
    <submittedName>
        <fullName evidence="7">Protein DBF4-like A</fullName>
    </submittedName>
</protein>
<feature type="compositionally biased region" description="Basic and acidic residues" evidence="5">
    <location>
        <begin position="382"/>
        <end position="391"/>
    </location>
</feature>
<feature type="compositionally biased region" description="Basic and acidic residues" evidence="5">
    <location>
        <begin position="944"/>
        <end position="964"/>
    </location>
</feature>
<dbReference type="STRING" id="50429.A0A2B4RQ92"/>
<feature type="compositionally biased region" description="Basic and acidic residues" evidence="5">
    <location>
        <begin position="534"/>
        <end position="556"/>
    </location>
</feature>
<evidence type="ECO:0000256" key="4">
    <source>
        <dbReference type="PROSITE-ProRule" id="PRU00600"/>
    </source>
</evidence>
<dbReference type="PANTHER" id="PTHR15375">
    <property type="entry name" value="ACTIVATOR OF S-PHASE KINASE-RELATED"/>
    <property type="match status" value="1"/>
</dbReference>
<evidence type="ECO:0000256" key="3">
    <source>
        <dbReference type="ARBA" id="ARBA00022833"/>
    </source>
</evidence>
<feature type="compositionally biased region" description="Low complexity" evidence="5">
    <location>
        <begin position="1143"/>
        <end position="1152"/>
    </location>
</feature>
<feature type="region of interest" description="Disordered" evidence="5">
    <location>
        <begin position="878"/>
        <end position="1021"/>
    </location>
</feature>
<dbReference type="Gene3D" id="3.40.50.10190">
    <property type="entry name" value="BRCT domain"/>
    <property type="match status" value="1"/>
</dbReference>
<feature type="compositionally biased region" description="Polar residues" evidence="5">
    <location>
        <begin position="930"/>
        <end position="943"/>
    </location>
</feature>
<feature type="region of interest" description="Disordered" evidence="5">
    <location>
        <begin position="1095"/>
        <end position="1153"/>
    </location>
</feature>
<feature type="region of interest" description="Disordered" evidence="5">
    <location>
        <begin position="1659"/>
        <end position="1811"/>
    </location>
</feature>
<dbReference type="GO" id="GO:1901987">
    <property type="term" value="P:regulation of cell cycle phase transition"/>
    <property type="evidence" value="ECO:0007669"/>
    <property type="project" value="TreeGrafter"/>
</dbReference>
<keyword evidence="1" id="KW-0479">Metal-binding</keyword>
<feature type="compositionally biased region" description="Basic and acidic residues" evidence="5">
    <location>
        <begin position="463"/>
        <end position="473"/>
    </location>
</feature>
<dbReference type="InterPro" id="IPR038545">
    <property type="entry name" value="Znf_DBF_sf"/>
</dbReference>
<feature type="compositionally biased region" description="Low complexity" evidence="5">
    <location>
        <begin position="430"/>
        <end position="439"/>
    </location>
</feature>
<keyword evidence="2 4" id="KW-0863">Zinc-finger</keyword>
<dbReference type="Pfam" id="PF00533">
    <property type="entry name" value="BRCT"/>
    <property type="match status" value="1"/>
</dbReference>
<feature type="compositionally biased region" description="Polar residues" evidence="5">
    <location>
        <begin position="146"/>
        <end position="158"/>
    </location>
</feature>
<feature type="compositionally biased region" description="Polar residues" evidence="5">
    <location>
        <begin position="578"/>
        <end position="604"/>
    </location>
</feature>
<feature type="compositionally biased region" description="Polar residues" evidence="5">
    <location>
        <begin position="521"/>
        <end position="533"/>
    </location>
</feature>
<dbReference type="Gene3D" id="6.10.250.3410">
    <property type="entry name" value="DBF zinc finger"/>
    <property type="match status" value="1"/>
</dbReference>
<comment type="caution">
    <text evidence="7">The sequence shown here is derived from an EMBL/GenBank/DDBJ whole genome shotgun (WGS) entry which is preliminary data.</text>
</comment>
<feature type="region of interest" description="Disordered" evidence="5">
    <location>
        <begin position="100"/>
        <end position="160"/>
    </location>
</feature>
<feature type="compositionally biased region" description="Polar residues" evidence="5">
    <location>
        <begin position="706"/>
        <end position="721"/>
    </location>
</feature>
<dbReference type="Proteomes" id="UP000225706">
    <property type="component" value="Unassembled WGS sequence"/>
</dbReference>
<dbReference type="FunFam" id="6.10.250.3410:FF:000001">
    <property type="entry name" value="Protein DBF4 homolog A"/>
    <property type="match status" value="1"/>
</dbReference>
<feature type="region of interest" description="Disordered" evidence="5">
    <location>
        <begin position="1825"/>
        <end position="1867"/>
    </location>
</feature>
<feature type="compositionally biased region" description="Polar residues" evidence="5">
    <location>
        <begin position="1690"/>
        <end position="1711"/>
    </location>
</feature>
<dbReference type="PANTHER" id="PTHR15375:SF26">
    <property type="entry name" value="PROTEIN CHIFFON"/>
    <property type="match status" value="1"/>
</dbReference>
<feature type="region of interest" description="Disordered" evidence="5">
    <location>
        <begin position="706"/>
        <end position="737"/>
    </location>
</feature>
<feature type="domain" description="DBF4-type" evidence="6">
    <location>
        <begin position="300"/>
        <end position="349"/>
    </location>
</feature>
<dbReference type="InterPro" id="IPR001357">
    <property type="entry name" value="BRCT_dom"/>
</dbReference>
<feature type="compositionally biased region" description="Low complexity" evidence="5">
    <location>
        <begin position="1002"/>
        <end position="1020"/>
    </location>
</feature>
<feature type="compositionally biased region" description="Basic and acidic residues" evidence="5">
    <location>
        <begin position="274"/>
        <end position="298"/>
    </location>
</feature>
<evidence type="ECO:0000256" key="5">
    <source>
        <dbReference type="SAM" id="MobiDB-lite"/>
    </source>
</evidence>
<evidence type="ECO:0000256" key="2">
    <source>
        <dbReference type="ARBA" id="ARBA00022771"/>
    </source>
</evidence>
<feature type="compositionally biased region" description="Polar residues" evidence="5">
    <location>
        <begin position="1095"/>
        <end position="1114"/>
    </location>
</feature>
<dbReference type="InterPro" id="IPR036420">
    <property type="entry name" value="BRCT_dom_sf"/>
</dbReference>
<feature type="compositionally biased region" description="Polar residues" evidence="5">
    <location>
        <begin position="977"/>
        <end position="997"/>
    </location>
</feature>
<dbReference type="OrthoDB" id="21380at2759"/>
<feature type="region of interest" description="Disordered" evidence="5">
    <location>
        <begin position="1184"/>
        <end position="1253"/>
    </location>
</feature>
<evidence type="ECO:0000313" key="7">
    <source>
        <dbReference type="EMBL" id="PFX20604.1"/>
    </source>
</evidence>
<feature type="region of interest" description="Disordered" evidence="5">
    <location>
        <begin position="1"/>
        <end position="30"/>
    </location>
</feature>
<evidence type="ECO:0000259" key="6">
    <source>
        <dbReference type="PROSITE" id="PS51265"/>
    </source>
</evidence>
<dbReference type="GO" id="GO:0043539">
    <property type="term" value="F:protein serine/threonine kinase activator activity"/>
    <property type="evidence" value="ECO:0007669"/>
    <property type="project" value="TreeGrafter"/>
</dbReference>
<evidence type="ECO:0000256" key="1">
    <source>
        <dbReference type="ARBA" id="ARBA00022723"/>
    </source>
</evidence>
<dbReference type="GO" id="GO:0031431">
    <property type="term" value="C:Dbf4-dependent protein kinase complex"/>
    <property type="evidence" value="ECO:0007669"/>
    <property type="project" value="TreeGrafter"/>
</dbReference>
<gene>
    <name evidence="7" type="primary">Dbf4</name>
    <name evidence="7" type="ORF">AWC38_SpisGene14930</name>
</gene>
<feature type="compositionally biased region" description="Basic and acidic residues" evidence="5">
    <location>
        <begin position="1234"/>
        <end position="1250"/>
    </location>
</feature>
<feature type="compositionally biased region" description="Polar residues" evidence="5">
    <location>
        <begin position="1749"/>
        <end position="1762"/>
    </location>
</feature>
<dbReference type="InterPro" id="IPR006572">
    <property type="entry name" value="Znf_DBF"/>
</dbReference>
<feature type="compositionally biased region" description="Basic and acidic residues" evidence="5">
    <location>
        <begin position="364"/>
        <end position="373"/>
    </location>
</feature>
<feature type="region of interest" description="Disordered" evidence="5">
    <location>
        <begin position="1519"/>
        <end position="1550"/>
    </location>
</feature>
<dbReference type="EMBL" id="LSMT01000310">
    <property type="protein sequence ID" value="PFX20604.1"/>
    <property type="molecule type" value="Genomic_DNA"/>
</dbReference>
<dbReference type="SMART" id="SM00586">
    <property type="entry name" value="ZnF_DBF"/>
    <property type="match status" value="1"/>
</dbReference>
<dbReference type="Pfam" id="PF07535">
    <property type="entry name" value="zf-DBF"/>
    <property type="match status" value="1"/>
</dbReference>
<feature type="region of interest" description="Disordered" evidence="5">
    <location>
        <begin position="363"/>
        <end position="635"/>
    </location>
</feature>
<dbReference type="PROSITE" id="PS51265">
    <property type="entry name" value="ZF_DBF4"/>
    <property type="match status" value="1"/>
</dbReference>
<feature type="compositionally biased region" description="Basic residues" evidence="5">
    <location>
        <begin position="1209"/>
        <end position="1218"/>
    </location>
</feature>
<feature type="compositionally biased region" description="Low complexity" evidence="5">
    <location>
        <begin position="1787"/>
        <end position="1808"/>
    </location>
</feature>
<feature type="compositionally biased region" description="Basic and acidic residues" evidence="5">
    <location>
        <begin position="896"/>
        <end position="908"/>
    </location>
</feature>
<dbReference type="InterPro" id="IPR051590">
    <property type="entry name" value="Replication_Regulatory_Kinase"/>
</dbReference>
<organism evidence="7 8">
    <name type="scientific">Stylophora pistillata</name>
    <name type="common">Smooth cauliflower coral</name>
    <dbReference type="NCBI Taxonomy" id="50429"/>
    <lineage>
        <taxon>Eukaryota</taxon>
        <taxon>Metazoa</taxon>
        <taxon>Cnidaria</taxon>
        <taxon>Anthozoa</taxon>
        <taxon>Hexacorallia</taxon>
        <taxon>Scleractinia</taxon>
        <taxon>Astrocoeniina</taxon>
        <taxon>Pocilloporidae</taxon>
        <taxon>Stylophora</taxon>
    </lineage>
</organism>
<feature type="compositionally biased region" description="Polar residues" evidence="5">
    <location>
        <begin position="1659"/>
        <end position="1674"/>
    </location>
</feature>
<proteinExistence type="predicted"/>
<feature type="compositionally biased region" description="Low complexity" evidence="5">
    <location>
        <begin position="474"/>
        <end position="485"/>
    </location>
</feature>